<feature type="domain" description="Ig-like" evidence="6">
    <location>
        <begin position="283"/>
        <end position="374"/>
    </location>
</feature>
<dbReference type="InterPro" id="IPR036179">
    <property type="entry name" value="Ig-like_dom_sf"/>
</dbReference>
<evidence type="ECO:0000256" key="4">
    <source>
        <dbReference type="ARBA" id="ARBA00023180"/>
    </source>
</evidence>
<dbReference type="PROSITE" id="PS50835">
    <property type="entry name" value="IG_LIKE"/>
    <property type="match status" value="1"/>
</dbReference>
<dbReference type="InterPro" id="IPR007110">
    <property type="entry name" value="Ig-like_dom"/>
</dbReference>
<reference evidence="7 8" key="1">
    <citation type="submission" date="2019-08" db="EMBL/GenBank/DDBJ databases">
        <title>A chromosome-level genome assembly, high-density linkage maps, and genome scans reveal the genomic architecture of hybrid incompatibilities underlying speciation via character displacement in darters (Percidae: Etheostominae).</title>
        <authorList>
            <person name="Moran R.L."/>
            <person name="Catchen J.M."/>
            <person name="Fuller R.C."/>
        </authorList>
    </citation>
    <scope>NUCLEOTIDE SEQUENCE [LARGE SCALE GENOMIC DNA]</scope>
    <source>
        <strain evidence="7">EspeVRDwgs_2016</strain>
        <tissue evidence="7">Muscle</tissue>
    </source>
</reference>
<feature type="region of interest" description="Disordered" evidence="5">
    <location>
        <begin position="56"/>
        <end position="76"/>
    </location>
</feature>
<evidence type="ECO:0000256" key="5">
    <source>
        <dbReference type="SAM" id="MobiDB-lite"/>
    </source>
</evidence>
<dbReference type="InterPro" id="IPR013783">
    <property type="entry name" value="Ig-like_fold"/>
</dbReference>
<protein>
    <recommendedName>
        <fullName evidence="6">Ig-like domain-containing protein</fullName>
    </recommendedName>
</protein>
<gene>
    <name evidence="7" type="ORF">FQN60_006892</name>
</gene>
<keyword evidence="2" id="KW-0732">Signal</keyword>
<evidence type="ECO:0000259" key="6">
    <source>
        <dbReference type="PROSITE" id="PS50835"/>
    </source>
</evidence>
<comment type="caution">
    <text evidence="7">The sequence shown here is derived from an EMBL/GenBank/DDBJ whole genome shotgun (WGS) entry which is preliminary data.</text>
</comment>
<dbReference type="SUPFAM" id="SSF48726">
    <property type="entry name" value="Immunoglobulin"/>
    <property type="match status" value="1"/>
</dbReference>
<evidence type="ECO:0000256" key="2">
    <source>
        <dbReference type="ARBA" id="ARBA00022729"/>
    </source>
</evidence>
<dbReference type="PANTHER" id="PTHR12080">
    <property type="entry name" value="SIGNALING LYMPHOCYTIC ACTIVATION MOLECULE"/>
    <property type="match status" value="1"/>
</dbReference>
<dbReference type="InterPro" id="IPR015631">
    <property type="entry name" value="CD2/SLAM_rcpt"/>
</dbReference>
<dbReference type="GO" id="GO:0016020">
    <property type="term" value="C:membrane"/>
    <property type="evidence" value="ECO:0007669"/>
    <property type="project" value="UniProtKB-SubCell"/>
</dbReference>
<evidence type="ECO:0000256" key="3">
    <source>
        <dbReference type="ARBA" id="ARBA00023136"/>
    </source>
</evidence>
<name>A0A5J5CH56_9PERO</name>
<dbReference type="Gene3D" id="2.60.40.10">
    <property type="entry name" value="Immunoglobulins"/>
    <property type="match status" value="2"/>
</dbReference>
<evidence type="ECO:0000313" key="8">
    <source>
        <dbReference type="Proteomes" id="UP000327493"/>
    </source>
</evidence>
<comment type="subcellular location">
    <subcellularLocation>
        <location evidence="1">Membrane</location>
    </subcellularLocation>
</comment>
<dbReference type="Proteomes" id="UP000327493">
    <property type="component" value="Chromosome 24"/>
</dbReference>
<sequence length="395" mass="44492">MSSVLKWISPGYTTQKQRPLLFSVFSLLLGKPPQNRQSTKALQPYMVKCETALTSDDKERKVQNEKNNWTDAGNNDQARENRQSLCCLGEKQISSLLAQELCGEGYDQLSPRGLCLRAGPGNPSQLQGRCSEPLRKIPPQGSKVLSSVPAASAPNIRMLMKMAAASTTSLLLLCCFAISRTVYFGTHSQDPCDYNALKGKDFIVPLSLKLEPSHRLKWKHNDNFIFDQRQGKVLFKRKEDDVSENGSLKLTNLNDRHKGIYTPELFNQDGNVIENRKRPAPKPKVTKVCSSADVTFTCGVQAEVYILSCSHPNPSINDLFTQLAKDLKFAWLQNDKDLKEYTKTLKRNAEQVEKDSFRCKVFNPASSETSDAVTQEPCYKRSEYYPVSPFSQKNY</sequence>
<accession>A0A5J5CH56</accession>
<organism evidence="7 8">
    <name type="scientific">Etheostoma spectabile</name>
    <name type="common">orangethroat darter</name>
    <dbReference type="NCBI Taxonomy" id="54343"/>
    <lineage>
        <taxon>Eukaryota</taxon>
        <taxon>Metazoa</taxon>
        <taxon>Chordata</taxon>
        <taxon>Craniata</taxon>
        <taxon>Vertebrata</taxon>
        <taxon>Euteleostomi</taxon>
        <taxon>Actinopterygii</taxon>
        <taxon>Neopterygii</taxon>
        <taxon>Teleostei</taxon>
        <taxon>Neoteleostei</taxon>
        <taxon>Acanthomorphata</taxon>
        <taxon>Eupercaria</taxon>
        <taxon>Perciformes</taxon>
        <taxon>Percoidei</taxon>
        <taxon>Percidae</taxon>
        <taxon>Etheostomatinae</taxon>
        <taxon>Etheostoma</taxon>
    </lineage>
</organism>
<keyword evidence="3" id="KW-0472">Membrane</keyword>
<dbReference type="PANTHER" id="PTHR12080:SF134">
    <property type="entry name" value="CD48 ANTIGEN"/>
    <property type="match status" value="1"/>
</dbReference>
<evidence type="ECO:0000313" key="7">
    <source>
        <dbReference type="EMBL" id="KAA8579799.1"/>
    </source>
</evidence>
<feature type="compositionally biased region" description="Polar residues" evidence="5">
    <location>
        <begin position="65"/>
        <end position="76"/>
    </location>
</feature>
<evidence type="ECO:0000256" key="1">
    <source>
        <dbReference type="ARBA" id="ARBA00004370"/>
    </source>
</evidence>
<keyword evidence="4" id="KW-0325">Glycoprotein</keyword>
<keyword evidence="8" id="KW-1185">Reference proteome</keyword>
<dbReference type="EMBL" id="VOFY01000024">
    <property type="protein sequence ID" value="KAA8579799.1"/>
    <property type="molecule type" value="Genomic_DNA"/>
</dbReference>
<dbReference type="AlphaFoldDB" id="A0A5J5CH56"/>
<proteinExistence type="predicted"/>